<name>A0A344TI09_9BACT</name>
<dbReference type="EMBL" id="CP030850">
    <property type="protein sequence ID" value="AXE18280.1"/>
    <property type="molecule type" value="Genomic_DNA"/>
</dbReference>
<evidence type="ECO:0000313" key="3">
    <source>
        <dbReference type="Proteomes" id="UP000251993"/>
    </source>
</evidence>
<gene>
    <name evidence="2" type="ORF">DR864_11250</name>
</gene>
<dbReference type="Proteomes" id="UP000251993">
    <property type="component" value="Chromosome"/>
</dbReference>
<proteinExistence type="predicted"/>
<evidence type="ECO:0000256" key="1">
    <source>
        <dbReference type="SAM" id="Phobius"/>
    </source>
</evidence>
<protein>
    <submittedName>
        <fullName evidence="2">Uncharacterized protein</fullName>
    </submittedName>
</protein>
<feature type="transmembrane region" description="Helical" evidence="1">
    <location>
        <begin position="10"/>
        <end position="28"/>
    </location>
</feature>
<keyword evidence="1" id="KW-0472">Membrane</keyword>
<dbReference type="AlphaFoldDB" id="A0A344TI09"/>
<keyword evidence="1" id="KW-0812">Transmembrane</keyword>
<reference evidence="2 3" key="1">
    <citation type="submission" date="2018-07" db="EMBL/GenBank/DDBJ databases">
        <title>Genome sequencing of Runella.</title>
        <authorList>
            <person name="Baek M.-G."/>
            <person name="Yi H."/>
        </authorList>
    </citation>
    <scope>NUCLEOTIDE SEQUENCE [LARGE SCALE GENOMIC DNA]</scope>
    <source>
        <strain evidence="2 3">HYN0085</strain>
    </source>
</reference>
<accession>A0A344TI09</accession>
<dbReference type="KEGG" id="run:DR864_11250"/>
<keyword evidence="1" id="KW-1133">Transmembrane helix</keyword>
<organism evidence="2 3">
    <name type="scientific">Runella rosea</name>
    <dbReference type="NCBI Taxonomy" id="2259595"/>
    <lineage>
        <taxon>Bacteria</taxon>
        <taxon>Pseudomonadati</taxon>
        <taxon>Bacteroidota</taxon>
        <taxon>Cytophagia</taxon>
        <taxon>Cytophagales</taxon>
        <taxon>Spirosomataceae</taxon>
        <taxon>Runella</taxon>
    </lineage>
</organism>
<feature type="transmembrane region" description="Helical" evidence="1">
    <location>
        <begin position="113"/>
        <end position="132"/>
    </location>
</feature>
<keyword evidence="3" id="KW-1185">Reference proteome</keyword>
<feature type="transmembrane region" description="Helical" evidence="1">
    <location>
        <begin position="40"/>
        <end position="61"/>
    </location>
</feature>
<evidence type="ECO:0000313" key="2">
    <source>
        <dbReference type="EMBL" id="AXE18280.1"/>
    </source>
</evidence>
<feature type="transmembrane region" description="Helical" evidence="1">
    <location>
        <begin position="73"/>
        <end position="93"/>
    </location>
</feature>
<sequence length="149" mass="17752">MFWHLSENKIIRYSITVFYLFFILYIFYDLITNNIKYFNFQLFTLIDISSLILSAIWLNKIISSQFNITKKPLLWLLFSIFSGALYDVLLTQLSGKMALYFTNKWQDIFALNISPIFQIIKMSILAYAFYLARHQKFNSNKIPDLEQGR</sequence>